<dbReference type="InterPro" id="IPR027443">
    <property type="entry name" value="IPNS-like_sf"/>
</dbReference>
<accession>A0A139I6R8</accession>
<dbReference type="EMBL" id="LFZO01000268">
    <property type="protein sequence ID" value="KXT10305.1"/>
    <property type="molecule type" value="Genomic_DNA"/>
</dbReference>
<dbReference type="InterPro" id="IPR026992">
    <property type="entry name" value="DIOX_N"/>
</dbReference>
<dbReference type="AlphaFoldDB" id="A0A139I6R8"/>
<dbReference type="InterPro" id="IPR005123">
    <property type="entry name" value="Oxoglu/Fe-dep_dioxygenase_dom"/>
</dbReference>
<dbReference type="InterPro" id="IPR044861">
    <property type="entry name" value="IPNS-like_FE2OG_OXY"/>
</dbReference>
<comment type="similarity">
    <text evidence="1 2">Belongs to the iron/ascorbate-dependent oxidoreductase family.</text>
</comment>
<gene>
    <name evidence="4" type="ORF">AC579_1123</name>
</gene>
<sequence>MAIMEPTVPPQLDFSKYTSGNTNERELFCRKLRVALQRWGFFSLINYGIPQADIEKLFEYSRRFFGLTDAQKMSVPHPPVPNPHRGYSFVGQEFTSSLSRPREIEARNGRRLRDLKETFDWGAVDDQLYPNVWPEDAILPGLRKVLELHFARAHKLHLSILRALAECTGAHPDTFLQAHTRNDSEARLAHYPSVQSGGLGDEQGTSRICEHTDSGSVTLLWQDAVGGLEIEDPLSRQFIEVRTPAPAVLVNLGDAMERWSNGVLSAAYHRVGKPGGHDAPSDISERYSIMYFGKPDREASLGPLAQYVTASRPARYPEVTGAALNQGTLQRTYEPDQAEPMRDPDSSCGRPVVYFSGAEGLQS</sequence>
<dbReference type="OrthoDB" id="416786at2759"/>
<dbReference type="GO" id="GO:0046872">
    <property type="term" value="F:metal ion binding"/>
    <property type="evidence" value="ECO:0007669"/>
    <property type="project" value="UniProtKB-KW"/>
</dbReference>
<dbReference type="GO" id="GO:0016491">
    <property type="term" value="F:oxidoreductase activity"/>
    <property type="evidence" value="ECO:0007669"/>
    <property type="project" value="UniProtKB-KW"/>
</dbReference>
<dbReference type="Pfam" id="PF14226">
    <property type="entry name" value="DIOX_N"/>
    <property type="match status" value="1"/>
</dbReference>
<keyword evidence="2" id="KW-0408">Iron</keyword>
<keyword evidence="2" id="KW-0560">Oxidoreductase</keyword>
<name>A0A139I6R8_9PEZI</name>
<feature type="domain" description="Fe2OG dioxygenase" evidence="3">
    <location>
        <begin position="182"/>
        <end position="295"/>
    </location>
</feature>
<dbReference type="Gene3D" id="2.60.120.330">
    <property type="entry name" value="B-lactam Antibiotic, Isopenicillin N Synthase, Chain"/>
    <property type="match status" value="1"/>
</dbReference>
<evidence type="ECO:0000256" key="2">
    <source>
        <dbReference type="RuleBase" id="RU003682"/>
    </source>
</evidence>
<dbReference type="Pfam" id="PF03171">
    <property type="entry name" value="2OG-FeII_Oxy"/>
    <property type="match status" value="1"/>
</dbReference>
<evidence type="ECO:0000313" key="5">
    <source>
        <dbReference type="Proteomes" id="UP000073492"/>
    </source>
</evidence>
<organism evidence="4 5">
    <name type="scientific">Pseudocercospora musae</name>
    <dbReference type="NCBI Taxonomy" id="113226"/>
    <lineage>
        <taxon>Eukaryota</taxon>
        <taxon>Fungi</taxon>
        <taxon>Dikarya</taxon>
        <taxon>Ascomycota</taxon>
        <taxon>Pezizomycotina</taxon>
        <taxon>Dothideomycetes</taxon>
        <taxon>Dothideomycetidae</taxon>
        <taxon>Mycosphaerellales</taxon>
        <taxon>Mycosphaerellaceae</taxon>
        <taxon>Pseudocercospora</taxon>
    </lineage>
</organism>
<dbReference type="SUPFAM" id="SSF51197">
    <property type="entry name" value="Clavaminate synthase-like"/>
    <property type="match status" value="1"/>
</dbReference>
<proteinExistence type="inferred from homology"/>
<comment type="caution">
    <text evidence="4">The sequence shown here is derived from an EMBL/GenBank/DDBJ whole genome shotgun (WGS) entry which is preliminary data.</text>
</comment>
<dbReference type="STRING" id="113226.A0A139I6R8"/>
<dbReference type="GO" id="GO:0044283">
    <property type="term" value="P:small molecule biosynthetic process"/>
    <property type="evidence" value="ECO:0007669"/>
    <property type="project" value="UniProtKB-ARBA"/>
</dbReference>
<reference evidence="4 5" key="1">
    <citation type="submission" date="2015-07" db="EMBL/GenBank/DDBJ databases">
        <title>Comparative genomics of the Sigatoka disease complex on banana suggests a link between parallel evolutionary changes in Pseudocercospora fijiensis and Pseudocercospora eumusae and increased virulence on the banana host.</title>
        <authorList>
            <person name="Chang T.-C."/>
            <person name="Salvucci A."/>
            <person name="Crous P.W."/>
            <person name="Stergiopoulos I."/>
        </authorList>
    </citation>
    <scope>NUCLEOTIDE SEQUENCE [LARGE SCALE GENOMIC DNA]</scope>
    <source>
        <strain evidence="4 5">CBS 116634</strain>
    </source>
</reference>
<dbReference type="InterPro" id="IPR050231">
    <property type="entry name" value="Iron_ascorbate_oxido_reductase"/>
</dbReference>
<keyword evidence="5" id="KW-1185">Reference proteome</keyword>
<dbReference type="PANTHER" id="PTHR47990">
    <property type="entry name" value="2-OXOGLUTARATE (2OG) AND FE(II)-DEPENDENT OXYGENASE SUPERFAMILY PROTEIN-RELATED"/>
    <property type="match status" value="1"/>
</dbReference>
<keyword evidence="2" id="KW-0479">Metal-binding</keyword>
<protein>
    <recommendedName>
        <fullName evidence="3">Fe2OG dioxygenase domain-containing protein</fullName>
    </recommendedName>
</protein>
<evidence type="ECO:0000313" key="4">
    <source>
        <dbReference type="EMBL" id="KXT10305.1"/>
    </source>
</evidence>
<evidence type="ECO:0000259" key="3">
    <source>
        <dbReference type="PROSITE" id="PS51471"/>
    </source>
</evidence>
<dbReference type="Proteomes" id="UP000073492">
    <property type="component" value="Unassembled WGS sequence"/>
</dbReference>
<evidence type="ECO:0000256" key="1">
    <source>
        <dbReference type="ARBA" id="ARBA00008056"/>
    </source>
</evidence>
<dbReference type="PROSITE" id="PS51471">
    <property type="entry name" value="FE2OG_OXY"/>
    <property type="match status" value="1"/>
</dbReference>